<feature type="transmembrane region" description="Helical" evidence="8">
    <location>
        <begin position="97"/>
        <end position="117"/>
    </location>
</feature>
<dbReference type="SMART" id="SM00052">
    <property type="entry name" value="EAL"/>
    <property type="match status" value="1"/>
</dbReference>
<feature type="transmembrane region" description="Helical" evidence="8">
    <location>
        <begin position="252"/>
        <end position="277"/>
    </location>
</feature>
<dbReference type="PANTHER" id="PTHR33121:SF70">
    <property type="entry name" value="SIGNALING PROTEIN YKOW"/>
    <property type="match status" value="1"/>
</dbReference>
<evidence type="ECO:0000256" key="1">
    <source>
        <dbReference type="ARBA" id="ARBA00004651"/>
    </source>
</evidence>
<dbReference type="AlphaFoldDB" id="A0A2T5MGA2"/>
<dbReference type="CDD" id="cd01948">
    <property type="entry name" value="EAL"/>
    <property type="match status" value="1"/>
</dbReference>
<evidence type="ECO:0000259" key="9">
    <source>
        <dbReference type="PROSITE" id="PS50883"/>
    </source>
</evidence>
<name>A0A2T5MGA2_9GAMM</name>
<dbReference type="InterPro" id="IPR003352">
    <property type="entry name" value="PTS_EIIC"/>
</dbReference>
<feature type="transmembrane region" description="Helical" evidence="8">
    <location>
        <begin position="34"/>
        <end position="54"/>
    </location>
</feature>
<dbReference type="InterPro" id="IPR001633">
    <property type="entry name" value="EAL_dom"/>
</dbReference>
<keyword evidence="3" id="KW-1003">Cell membrane</keyword>
<dbReference type="GO" id="GO:0008982">
    <property type="term" value="F:protein-N(PI)-phosphohistidine-sugar phosphotransferase activity"/>
    <property type="evidence" value="ECO:0007669"/>
    <property type="project" value="InterPro"/>
</dbReference>
<keyword evidence="6 8" id="KW-1133">Transmembrane helix</keyword>
<evidence type="ECO:0000256" key="4">
    <source>
        <dbReference type="ARBA" id="ARBA00022597"/>
    </source>
</evidence>
<dbReference type="GO" id="GO:0071111">
    <property type="term" value="F:cyclic-guanylate-specific phosphodiesterase activity"/>
    <property type="evidence" value="ECO:0007669"/>
    <property type="project" value="InterPro"/>
</dbReference>
<dbReference type="Pfam" id="PF02378">
    <property type="entry name" value="PTS_EIIC"/>
    <property type="match status" value="1"/>
</dbReference>
<proteinExistence type="predicted"/>
<evidence type="ECO:0000256" key="8">
    <source>
        <dbReference type="SAM" id="Phobius"/>
    </source>
</evidence>
<accession>A0A2T5MGA2</accession>
<dbReference type="Pfam" id="PF00563">
    <property type="entry name" value="EAL"/>
    <property type="match status" value="1"/>
</dbReference>
<evidence type="ECO:0000259" key="10">
    <source>
        <dbReference type="PROSITE" id="PS51105"/>
    </source>
</evidence>
<feature type="transmembrane region" description="Helical" evidence="8">
    <location>
        <begin position="289"/>
        <end position="310"/>
    </location>
</feature>
<evidence type="ECO:0000313" key="11">
    <source>
        <dbReference type="EMBL" id="PTU31615.1"/>
    </source>
</evidence>
<dbReference type="Proteomes" id="UP000244248">
    <property type="component" value="Unassembled WGS sequence"/>
</dbReference>
<keyword evidence="2" id="KW-0813">Transport</keyword>
<keyword evidence="4" id="KW-0762">Sugar transport</keyword>
<reference evidence="11 12" key="1">
    <citation type="submission" date="2018-04" db="EMBL/GenBank/DDBJ databases">
        <title>Novel species isolated from glacier.</title>
        <authorList>
            <person name="Liu Q."/>
            <person name="Xin Y.-H."/>
        </authorList>
    </citation>
    <scope>NUCLEOTIDE SEQUENCE [LARGE SCALE GENOMIC DNA]</scope>
    <source>
        <strain evidence="11 12">GT1R17</strain>
    </source>
</reference>
<feature type="domain" description="PTS EIIC type-3" evidence="10">
    <location>
        <begin position="8"/>
        <end position="385"/>
    </location>
</feature>
<dbReference type="PANTHER" id="PTHR33121">
    <property type="entry name" value="CYCLIC DI-GMP PHOSPHODIESTERASE PDEF"/>
    <property type="match status" value="1"/>
</dbReference>
<evidence type="ECO:0000256" key="2">
    <source>
        <dbReference type="ARBA" id="ARBA00022448"/>
    </source>
</evidence>
<evidence type="ECO:0000256" key="3">
    <source>
        <dbReference type="ARBA" id="ARBA00022475"/>
    </source>
</evidence>
<keyword evidence="12" id="KW-1185">Reference proteome</keyword>
<dbReference type="InterPro" id="IPR050706">
    <property type="entry name" value="Cyclic-di-GMP_PDE-like"/>
</dbReference>
<dbReference type="Gene3D" id="3.20.20.450">
    <property type="entry name" value="EAL domain"/>
    <property type="match status" value="1"/>
</dbReference>
<dbReference type="SUPFAM" id="SSF141868">
    <property type="entry name" value="EAL domain-like"/>
    <property type="match status" value="1"/>
</dbReference>
<evidence type="ECO:0008006" key="13">
    <source>
        <dbReference type="Google" id="ProtNLM"/>
    </source>
</evidence>
<comment type="caution">
    <text evidence="11">The sequence shown here is derived from an EMBL/GenBank/DDBJ whole genome shotgun (WGS) entry which is preliminary data.</text>
</comment>
<dbReference type="PROSITE" id="PS51105">
    <property type="entry name" value="PTS_EIIC_TYPE_3"/>
    <property type="match status" value="1"/>
</dbReference>
<feature type="transmembrane region" description="Helical" evidence="8">
    <location>
        <begin position="369"/>
        <end position="386"/>
    </location>
</feature>
<organism evidence="11 12">
    <name type="scientific">Stenotrophobium rhamnosiphilum</name>
    <dbReference type="NCBI Taxonomy" id="2029166"/>
    <lineage>
        <taxon>Bacteria</taxon>
        <taxon>Pseudomonadati</taxon>
        <taxon>Pseudomonadota</taxon>
        <taxon>Gammaproteobacteria</taxon>
        <taxon>Nevskiales</taxon>
        <taxon>Nevskiaceae</taxon>
        <taxon>Stenotrophobium</taxon>
    </lineage>
</organism>
<dbReference type="RefSeq" id="WP_107940161.1">
    <property type="nucleotide sequence ID" value="NZ_QANS01000003.1"/>
</dbReference>
<dbReference type="EMBL" id="QANS01000003">
    <property type="protein sequence ID" value="PTU31615.1"/>
    <property type="molecule type" value="Genomic_DNA"/>
</dbReference>
<dbReference type="InterPro" id="IPR004501">
    <property type="entry name" value="PTS_EIIC_3"/>
</dbReference>
<comment type="subcellular location">
    <subcellularLocation>
        <location evidence="1">Cell membrane</location>
        <topology evidence="1">Multi-pass membrane protein</topology>
    </subcellularLocation>
</comment>
<dbReference type="GO" id="GO:0009401">
    <property type="term" value="P:phosphoenolpyruvate-dependent sugar phosphotransferase system"/>
    <property type="evidence" value="ECO:0007669"/>
    <property type="project" value="InterPro"/>
</dbReference>
<evidence type="ECO:0000256" key="5">
    <source>
        <dbReference type="ARBA" id="ARBA00022692"/>
    </source>
</evidence>
<feature type="domain" description="EAL" evidence="9">
    <location>
        <begin position="432"/>
        <end position="683"/>
    </location>
</feature>
<protein>
    <recommendedName>
        <fullName evidence="13">EAL domain-containing protein</fullName>
    </recommendedName>
</protein>
<gene>
    <name evidence="11" type="ORF">CJD38_09870</name>
</gene>
<dbReference type="GO" id="GO:0005886">
    <property type="term" value="C:plasma membrane"/>
    <property type="evidence" value="ECO:0007669"/>
    <property type="project" value="UniProtKB-SubCell"/>
</dbReference>
<sequence length="684" mass="77344">MKNIAWKFREHVIGVLSLSHHPTMIAIRNGQMALLPYVLVMGFAVFMQATGQLFRFGTHFELIFKNLSYVFQVMFPHVMVLSLAWHLNRREKSETAVVGLVTLMVFWVLSGWEKILLAHSDVSLGLEATWAVYPSIAFTQFTFVRWCRHFKAKESHIAVLGEVLTANIRYLLPAICTVIAAIGLRMLFQEFGVHINAAKVFGLLDAFPYWLDILIFVFVLHVLWFFAIHGYWTLASLYFLIGEKGDALGSYSLGFLTLYTVPGGSGAMLCLLIVILISRSTAVHRKLALVSSPVTLFNISEPLIFGIPIVFNPRMVAAYISVPMVNTITAMIFLEMGWVPEQINKVDLFVPIFLNSYYAFGGINVMSMTLQLICLLTGIAIYGYAWRRFGVTSTTRTLPDISTNNNDQSSEVSAIVDVNAWDLVAVSDTADRYMRHEKVHRTLSMVKKGQLFMMYQPFYQEREGAIHAEALLRLKDVDGTIQGPAFLEVLRQYPAAMAELERWIICSACSQASRWHQLGISVEIFINVTPLFFSDKETFDYFLMQIKRCPAGSIGIEVTEQTVVDNIEDARLSIRKLKAMGVRIALDDFGTGYSSFTYLTDLNPDIVKIDRSLVQSEAHDNQMVMRAIVDLCKNLKLKVVAEGVEIETQAQFIKSLGVDYMQGYLFSRPLTVEKFTEKFKAKPR</sequence>
<dbReference type="OrthoDB" id="6198205at2"/>
<feature type="transmembrane region" description="Helical" evidence="8">
    <location>
        <begin position="66"/>
        <end position="85"/>
    </location>
</feature>
<evidence type="ECO:0000256" key="7">
    <source>
        <dbReference type="ARBA" id="ARBA00023136"/>
    </source>
</evidence>
<evidence type="ECO:0000313" key="12">
    <source>
        <dbReference type="Proteomes" id="UP000244248"/>
    </source>
</evidence>
<dbReference type="PROSITE" id="PS50883">
    <property type="entry name" value="EAL"/>
    <property type="match status" value="1"/>
</dbReference>
<dbReference type="InterPro" id="IPR035919">
    <property type="entry name" value="EAL_sf"/>
</dbReference>
<feature type="transmembrane region" description="Helical" evidence="8">
    <location>
        <begin position="316"/>
        <end position="334"/>
    </location>
</feature>
<keyword evidence="5 8" id="KW-0812">Transmembrane</keyword>
<evidence type="ECO:0000256" key="6">
    <source>
        <dbReference type="ARBA" id="ARBA00022989"/>
    </source>
</evidence>
<keyword evidence="7 8" id="KW-0472">Membrane</keyword>
<feature type="transmembrane region" description="Helical" evidence="8">
    <location>
        <begin position="209"/>
        <end position="232"/>
    </location>
</feature>